<comment type="function">
    <text evidence="14 19">Bifunctional enzyme that catalyzes the epimerization of the S- and R-forms of NAD(P)HX and the dehydration of the S-form of NAD(P)HX at the expense of ADP, which is converted to AMP. This allows the repair of both epimers of NAD(P)HX, a damaged form of NAD(P)H that is a result of enzymatic or heat-dependent hydration.</text>
</comment>
<protein>
    <recommendedName>
        <fullName evidence="19">Bifunctional NAD(P)H-hydrate repair enzyme</fullName>
    </recommendedName>
    <alternativeName>
        <fullName evidence="19">Nicotinamide nucleotide repair protein</fullName>
    </alternativeName>
    <domain>
        <recommendedName>
            <fullName evidence="19">ADP-dependent (S)-NAD(P)H-hydrate dehydratase</fullName>
            <ecNumber evidence="19">4.2.1.136</ecNumber>
        </recommendedName>
        <alternativeName>
            <fullName evidence="19">ADP-dependent NAD(P)HX dehydratase</fullName>
        </alternativeName>
    </domain>
    <domain>
        <recommendedName>
            <fullName evidence="19">NAD(P)H-hydrate epimerase</fullName>
            <ecNumber evidence="19">5.1.99.6</ecNumber>
        </recommendedName>
    </domain>
</protein>
<proteinExistence type="inferred from homology"/>
<keyword evidence="7 17" id="KW-0067">ATP-binding</keyword>
<dbReference type="Proteomes" id="UP000606921">
    <property type="component" value="Unassembled WGS sequence"/>
</dbReference>
<feature type="binding site" evidence="18">
    <location>
        <position position="159"/>
    </location>
    <ligand>
        <name>K(+)</name>
        <dbReference type="ChEBI" id="CHEBI:29103"/>
    </ligand>
</feature>
<dbReference type="HAMAP" id="MF_01966">
    <property type="entry name" value="NADHX_epimerase"/>
    <property type="match status" value="1"/>
</dbReference>
<dbReference type="InterPro" id="IPR036652">
    <property type="entry name" value="YjeF_N_dom_sf"/>
</dbReference>
<comment type="function">
    <text evidence="18">Catalyzes the epimerization of the S- and R-forms of NAD(P)HX, a damaged form of NAD(P)H that is a result of enzymatic or heat-dependent hydration. This is a prerequisite for the S-specific NAD(P)H-hydrate dehydratase to allow the repair of both epimers of NAD(P)HX.</text>
</comment>
<dbReference type="InterPro" id="IPR004443">
    <property type="entry name" value="YjeF_N_dom"/>
</dbReference>
<comment type="function">
    <text evidence="17">Catalyzes the dehydration of the S-form of NAD(P)HX at the expense of ADP, which is converted to AMP. Together with NAD(P)HX epimerase, which catalyzes the epimerization of the S- and R-forms, the enzyme allows the repair of both epimers of NAD(P)HX, a damaged form of NAD(P)H that is a result of enzymatic or heat-dependent hydration.</text>
</comment>
<dbReference type="InterPro" id="IPR000631">
    <property type="entry name" value="CARKD"/>
</dbReference>
<evidence type="ECO:0000256" key="5">
    <source>
        <dbReference type="ARBA" id="ARBA00022723"/>
    </source>
</evidence>
<keyword evidence="6 17" id="KW-0547">Nucleotide-binding</keyword>
<dbReference type="Gene3D" id="3.40.50.10260">
    <property type="entry name" value="YjeF N-terminal domain"/>
    <property type="match status" value="1"/>
</dbReference>
<comment type="similarity">
    <text evidence="17">Belongs to the NnrD/CARKD family.</text>
</comment>
<comment type="similarity">
    <text evidence="3 19">In the N-terminal section; belongs to the NnrE/AIBP family.</text>
</comment>
<evidence type="ECO:0000256" key="3">
    <source>
        <dbReference type="ARBA" id="ARBA00006001"/>
    </source>
</evidence>
<comment type="catalytic activity">
    <reaction evidence="2 18 19">
        <text>(6R)-NADPHX = (6S)-NADPHX</text>
        <dbReference type="Rhea" id="RHEA:32227"/>
        <dbReference type="ChEBI" id="CHEBI:64076"/>
        <dbReference type="ChEBI" id="CHEBI:64077"/>
        <dbReference type="EC" id="5.1.99.6"/>
    </reaction>
</comment>
<evidence type="ECO:0000256" key="10">
    <source>
        <dbReference type="ARBA" id="ARBA00023027"/>
    </source>
</evidence>
<evidence type="ECO:0000256" key="4">
    <source>
        <dbReference type="ARBA" id="ARBA00009524"/>
    </source>
</evidence>
<feature type="binding site" evidence="18">
    <location>
        <begin position="62"/>
        <end position="66"/>
    </location>
    <ligand>
        <name>(6S)-NADPHX</name>
        <dbReference type="ChEBI" id="CHEBI:64076"/>
    </ligand>
</feature>
<evidence type="ECO:0000256" key="13">
    <source>
        <dbReference type="ARBA" id="ARBA00023268"/>
    </source>
</evidence>
<dbReference type="NCBIfam" id="TIGR00196">
    <property type="entry name" value="yjeF_cterm"/>
    <property type="match status" value="1"/>
</dbReference>
<dbReference type="InterPro" id="IPR030677">
    <property type="entry name" value="Nnr"/>
</dbReference>
<comment type="similarity">
    <text evidence="4 19">In the C-terminal section; belongs to the NnrD/CARKD family.</text>
</comment>
<evidence type="ECO:0000259" key="21">
    <source>
        <dbReference type="PROSITE" id="PS51385"/>
    </source>
</evidence>
<comment type="subunit">
    <text evidence="17">Homotetramer.</text>
</comment>
<evidence type="ECO:0000313" key="22">
    <source>
        <dbReference type="EMBL" id="CAD7029179.1"/>
    </source>
</evidence>
<dbReference type="PIRSF" id="PIRSF017184">
    <property type="entry name" value="Nnr"/>
    <property type="match status" value="1"/>
</dbReference>
<evidence type="ECO:0000256" key="2">
    <source>
        <dbReference type="ARBA" id="ARBA00000909"/>
    </source>
</evidence>
<dbReference type="EMBL" id="CABFWF030000007">
    <property type="protein sequence ID" value="CAD7029179.1"/>
    <property type="molecule type" value="Genomic_DNA"/>
</dbReference>
<evidence type="ECO:0000256" key="7">
    <source>
        <dbReference type="ARBA" id="ARBA00022840"/>
    </source>
</evidence>
<keyword evidence="13" id="KW-0511">Multifunctional enzyme</keyword>
<feature type="binding site" evidence="18">
    <location>
        <position position="63"/>
    </location>
    <ligand>
        <name>K(+)</name>
        <dbReference type="ChEBI" id="CHEBI:29103"/>
    </ligand>
</feature>
<evidence type="ECO:0000256" key="17">
    <source>
        <dbReference type="HAMAP-Rule" id="MF_01965"/>
    </source>
</evidence>
<dbReference type="HAMAP" id="MF_01965">
    <property type="entry name" value="NADHX_dehydratase"/>
    <property type="match status" value="1"/>
</dbReference>
<evidence type="ECO:0000256" key="6">
    <source>
        <dbReference type="ARBA" id="ARBA00022741"/>
    </source>
</evidence>
<evidence type="ECO:0000256" key="14">
    <source>
        <dbReference type="ARBA" id="ARBA00025153"/>
    </source>
</evidence>
<feature type="domain" description="YjeF N-terminal" evidence="21">
    <location>
        <begin position="15"/>
        <end position="213"/>
    </location>
</feature>
<dbReference type="CDD" id="cd01171">
    <property type="entry name" value="YXKO-related"/>
    <property type="match status" value="1"/>
</dbReference>
<feature type="binding site" evidence="18">
    <location>
        <begin position="127"/>
        <end position="133"/>
    </location>
    <ligand>
        <name>(6S)-NADPHX</name>
        <dbReference type="ChEBI" id="CHEBI:64076"/>
    </ligand>
</feature>
<dbReference type="PANTHER" id="PTHR12592:SF0">
    <property type="entry name" value="ATP-DEPENDENT (S)-NAD(P)H-HYDRATE DEHYDRATASE"/>
    <property type="match status" value="1"/>
</dbReference>
<dbReference type="NCBIfam" id="TIGR00197">
    <property type="entry name" value="yjeF_nterm"/>
    <property type="match status" value="1"/>
</dbReference>
<name>A0ABN7JG30_9HYPH</name>
<dbReference type="Pfam" id="PF01256">
    <property type="entry name" value="Carb_kinase"/>
    <property type="match status" value="1"/>
</dbReference>
<reference evidence="22 23" key="1">
    <citation type="submission" date="2020-11" db="EMBL/GenBank/DDBJ databases">
        <authorList>
            <person name="Lassalle F."/>
        </authorList>
    </citation>
    <scope>NUCLEOTIDE SEQUENCE [LARGE SCALE GENOMIC DNA]</scope>
    <source>
        <strain evidence="22 23">JC140</strain>
    </source>
</reference>
<dbReference type="PROSITE" id="PS51385">
    <property type="entry name" value="YJEF_N"/>
    <property type="match status" value="1"/>
</dbReference>
<dbReference type="EC" id="5.1.99.6" evidence="19"/>
<feature type="binding site" evidence="17">
    <location>
        <begin position="410"/>
        <end position="414"/>
    </location>
    <ligand>
        <name>AMP</name>
        <dbReference type="ChEBI" id="CHEBI:456215"/>
    </ligand>
</feature>
<comment type="catalytic activity">
    <reaction evidence="1 18 19">
        <text>(6R)-NADHX = (6S)-NADHX</text>
        <dbReference type="Rhea" id="RHEA:32215"/>
        <dbReference type="ChEBI" id="CHEBI:64074"/>
        <dbReference type="ChEBI" id="CHEBI:64075"/>
        <dbReference type="EC" id="5.1.99.6"/>
    </reaction>
</comment>
<dbReference type="PROSITE" id="PS51383">
    <property type="entry name" value="YJEF_C_3"/>
    <property type="match status" value="1"/>
</dbReference>
<dbReference type="SUPFAM" id="SSF64153">
    <property type="entry name" value="YjeF N-terminal domain-like"/>
    <property type="match status" value="1"/>
</dbReference>
<accession>A0ABN7JG30</accession>
<keyword evidence="5 18" id="KW-0479">Metal-binding</keyword>
<comment type="caution">
    <text evidence="22">The sequence shown here is derived from an EMBL/GenBank/DDBJ whole genome shotgun (WGS) entry which is preliminary data.</text>
</comment>
<comment type="cofactor">
    <cofactor evidence="17">
        <name>Mg(2+)</name>
        <dbReference type="ChEBI" id="CHEBI:18420"/>
    </cofactor>
</comment>
<comment type="catalytic activity">
    <reaction evidence="16 17 19">
        <text>(6S)-NADPHX + ADP = AMP + phosphate + NADPH + H(+)</text>
        <dbReference type="Rhea" id="RHEA:32235"/>
        <dbReference type="ChEBI" id="CHEBI:15378"/>
        <dbReference type="ChEBI" id="CHEBI:43474"/>
        <dbReference type="ChEBI" id="CHEBI:57783"/>
        <dbReference type="ChEBI" id="CHEBI:64076"/>
        <dbReference type="ChEBI" id="CHEBI:456215"/>
        <dbReference type="ChEBI" id="CHEBI:456216"/>
        <dbReference type="EC" id="4.2.1.136"/>
    </reaction>
</comment>
<keyword evidence="12 17" id="KW-0456">Lyase</keyword>
<feature type="binding site" evidence="17">
    <location>
        <position position="439"/>
    </location>
    <ligand>
        <name>AMP</name>
        <dbReference type="ChEBI" id="CHEBI:456215"/>
    </ligand>
</feature>
<dbReference type="InterPro" id="IPR017953">
    <property type="entry name" value="Carbohydrate_kinase_pred_CS"/>
</dbReference>
<feature type="binding site" evidence="17">
    <location>
        <position position="373"/>
    </location>
    <ligand>
        <name>(6S)-NADPHX</name>
        <dbReference type="ChEBI" id="CHEBI:64076"/>
    </ligand>
</feature>
<keyword evidence="9 18" id="KW-0630">Potassium</keyword>
<evidence type="ECO:0000259" key="20">
    <source>
        <dbReference type="PROSITE" id="PS51383"/>
    </source>
</evidence>
<feature type="binding site" evidence="17">
    <location>
        <position position="258"/>
    </location>
    <ligand>
        <name>(6S)-NADPHX</name>
        <dbReference type="ChEBI" id="CHEBI:64076"/>
    </ligand>
</feature>
<organism evidence="22 23">
    <name type="scientific">Pseudorhizobium endolithicum</name>
    <dbReference type="NCBI Taxonomy" id="1191678"/>
    <lineage>
        <taxon>Bacteria</taxon>
        <taxon>Pseudomonadati</taxon>
        <taxon>Pseudomonadota</taxon>
        <taxon>Alphaproteobacteria</taxon>
        <taxon>Hyphomicrobiales</taxon>
        <taxon>Rhizobiaceae</taxon>
        <taxon>Rhizobium/Agrobacterium group</taxon>
        <taxon>Pseudorhizobium</taxon>
    </lineage>
</organism>
<feature type="domain" description="YjeF C-terminal" evidence="20">
    <location>
        <begin position="223"/>
        <end position="494"/>
    </location>
</feature>
<evidence type="ECO:0000256" key="11">
    <source>
        <dbReference type="ARBA" id="ARBA00023235"/>
    </source>
</evidence>
<comment type="similarity">
    <text evidence="18">Belongs to the NnrE/AIBP family.</text>
</comment>
<feature type="binding site" evidence="18">
    <location>
        <position position="156"/>
    </location>
    <ligand>
        <name>(6S)-NADPHX</name>
        <dbReference type="ChEBI" id="CHEBI:64076"/>
    </ligand>
</feature>
<comment type="catalytic activity">
    <reaction evidence="15 17 19">
        <text>(6S)-NADHX + ADP = AMP + phosphate + NADH + H(+)</text>
        <dbReference type="Rhea" id="RHEA:32223"/>
        <dbReference type="ChEBI" id="CHEBI:15378"/>
        <dbReference type="ChEBI" id="CHEBI:43474"/>
        <dbReference type="ChEBI" id="CHEBI:57945"/>
        <dbReference type="ChEBI" id="CHEBI:64074"/>
        <dbReference type="ChEBI" id="CHEBI:456215"/>
        <dbReference type="ChEBI" id="CHEBI:456216"/>
        <dbReference type="EC" id="4.2.1.136"/>
    </reaction>
</comment>
<evidence type="ECO:0000256" key="19">
    <source>
        <dbReference type="PIRNR" id="PIRNR017184"/>
    </source>
</evidence>
<evidence type="ECO:0000256" key="18">
    <source>
        <dbReference type="HAMAP-Rule" id="MF_01966"/>
    </source>
</evidence>
<evidence type="ECO:0000256" key="9">
    <source>
        <dbReference type="ARBA" id="ARBA00022958"/>
    </source>
</evidence>
<dbReference type="EC" id="4.2.1.136" evidence="19"/>
<dbReference type="InterPro" id="IPR029056">
    <property type="entry name" value="Ribokinase-like"/>
</dbReference>
<feature type="binding site" evidence="18">
    <location>
        <position position="123"/>
    </location>
    <ligand>
        <name>K(+)</name>
        <dbReference type="ChEBI" id="CHEBI:29103"/>
    </ligand>
</feature>
<keyword evidence="8 17" id="KW-0521">NADP</keyword>
<keyword evidence="10 17" id="KW-0520">NAD</keyword>
<dbReference type="SUPFAM" id="SSF53613">
    <property type="entry name" value="Ribokinase-like"/>
    <property type="match status" value="1"/>
</dbReference>
<evidence type="ECO:0000256" key="1">
    <source>
        <dbReference type="ARBA" id="ARBA00000013"/>
    </source>
</evidence>
<comment type="cofactor">
    <cofactor evidence="18 19">
        <name>K(+)</name>
        <dbReference type="ChEBI" id="CHEBI:29103"/>
    </cofactor>
    <text evidence="18 19">Binds 1 potassium ion per subunit.</text>
</comment>
<evidence type="ECO:0000256" key="15">
    <source>
        <dbReference type="ARBA" id="ARBA00048238"/>
    </source>
</evidence>
<evidence type="ECO:0000256" key="12">
    <source>
        <dbReference type="ARBA" id="ARBA00023239"/>
    </source>
</evidence>
<comment type="caution">
    <text evidence="18">Lacks conserved residue(s) required for the propagation of feature annotation.</text>
</comment>
<evidence type="ECO:0000313" key="23">
    <source>
        <dbReference type="Proteomes" id="UP000606921"/>
    </source>
</evidence>
<keyword evidence="23" id="KW-1185">Reference proteome</keyword>
<gene>
    <name evidence="17" type="primary">nnrD</name>
    <name evidence="18" type="synonym">nnrE</name>
    <name evidence="22" type="ORF">REJC140_02682</name>
</gene>
<sequence>MNPRTRTLLLTPQEMAAADAAAARSGIDSSGLMERAGQAVAAAALRLYPLTLRYVVLCGPGNNGGDGYVAARALASAGAVVELFALGDPDELKGDARAAFDACPIPSRSVSQLTPKPGDAVIDAVFGAGLARTVPEELRQVIASVEAASVPVLAVDLPSGICGRRGIPLGAAFRASHTVTFMARKPGHLLMPGRSLCGDIEVVDIGIPWRIVEGCAGSVAANDPVLWRESLPSPDSASHKYRRGHLAVFSGGASHTGAARLSAAAGLAAGAGLVTVASPADAMPVNSGHLTAVMLREVEDLASMRAWLANAKLSAFVLGPGFGVGEKARDFVLGMEGRPLVLDADGITSFRDHRDRLFQAYAADEARLVLTPHDGEFGRLFPELAETGEMSKVEKTVAAARLAHAVVVYKGADTVIAAPDGRALINENAPPWLATAGSGDVLAGVIGALLANGLPAFEAAAAAVYLHGEAAARAGEGLTAETLVRHIRPLGRNGSVFHHRL</sequence>
<dbReference type="PANTHER" id="PTHR12592">
    <property type="entry name" value="ATP-DEPENDENT (S)-NAD(P)H-HYDRATE DEHYDRATASE FAMILY MEMBER"/>
    <property type="match status" value="1"/>
</dbReference>
<evidence type="ECO:0000256" key="16">
    <source>
        <dbReference type="ARBA" id="ARBA00049209"/>
    </source>
</evidence>
<feature type="binding site" evidence="17">
    <location>
        <position position="440"/>
    </location>
    <ligand>
        <name>(6S)-NADPHX</name>
        <dbReference type="ChEBI" id="CHEBI:64076"/>
    </ligand>
</feature>
<dbReference type="Pfam" id="PF03853">
    <property type="entry name" value="YjeF_N"/>
    <property type="match status" value="1"/>
</dbReference>
<dbReference type="Gene3D" id="3.40.1190.20">
    <property type="match status" value="1"/>
</dbReference>
<feature type="binding site" evidence="17">
    <location>
        <position position="321"/>
    </location>
    <ligand>
        <name>(6S)-NADPHX</name>
        <dbReference type="ChEBI" id="CHEBI:64076"/>
    </ligand>
</feature>
<dbReference type="RefSeq" id="WP_142591923.1">
    <property type="nucleotide sequence ID" value="NZ_CABFWF030000007.1"/>
</dbReference>
<evidence type="ECO:0000256" key="8">
    <source>
        <dbReference type="ARBA" id="ARBA00022857"/>
    </source>
</evidence>
<dbReference type="PROSITE" id="PS01050">
    <property type="entry name" value="YJEF_C_2"/>
    <property type="match status" value="1"/>
</dbReference>
<keyword evidence="11 18" id="KW-0413">Isomerase</keyword>